<dbReference type="Pfam" id="PF20875">
    <property type="entry name" value="SidC_C"/>
    <property type="match status" value="1"/>
</dbReference>
<evidence type="ECO:0000259" key="4">
    <source>
        <dbReference type="Pfam" id="PF20875"/>
    </source>
</evidence>
<feature type="domain" description="SidC N-terminal" evidence="3">
    <location>
        <begin position="5"/>
        <end position="494"/>
    </location>
</feature>
<evidence type="ECO:0000256" key="1">
    <source>
        <dbReference type="SAM" id="Coils"/>
    </source>
</evidence>
<dbReference type="OrthoDB" id="5653210at2"/>
<proteinExistence type="predicted"/>
<dbReference type="InterPro" id="IPR048697">
    <property type="entry name" value="SidC_C"/>
</dbReference>
<organism evidence="7 9">
    <name type="scientific">Legionella gratiana</name>
    <dbReference type="NCBI Taxonomy" id="45066"/>
    <lineage>
        <taxon>Bacteria</taxon>
        <taxon>Pseudomonadati</taxon>
        <taxon>Pseudomonadota</taxon>
        <taxon>Gammaproteobacteria</taxon>
        <taxon>Legionellales</taxon>
        <taxon>Legionellaceae</taxon>
        <taxon>Legionella</taxon>
    </lineage>
</organism>
<feature type="domain" description="SidC C-terminal" evidence="4">
    <location>
        <begin position="760"/>
        <end position="876"/>
    </location>
</feature>
<feature type="domain" description="SidC lipid-binding" evidence="5">
    <location>
        <begin position="620"/>
        <end position="741"/>
    </location>
</feature>
<dbReference type="EMBL" id="LNYE01000026">
    <property type="protein sequence ID" value="KTD06694.1"/>
    <property type="molecule type" value="Genomic_DNA"/>
</dbReference>
<reference evidence="6 8" key="1">
    <citation type="submission" date="2015-11" db="EMBL/GenBank/DDBJ databases">
        <title>Genomic analysis of 38 Legionella species identifies large and diverse effector repertoires.</title>
        <authorList>
            <person name="Burstein D."/>
            <person name="Amaro F."/>
            <person name="Zusman T."/>
            <person name="Lifshitz Z."/>
            <person name="Cohen O."/>
            <person name="Gilbert J.A."/>
            <person name="Pupko T."/>
            <person name="Shuman H.A."/>
            <person name="Segal G."/>
        </authorList>
    </citation>
    <scope>NUCLEOTIDE SEQUENCE [LARGE SCALE GENOMIC DNA]</scope>
    <source>
        <strain evidence="6 8">Lyon 8420412</strain>
    </source>
</reference>
<dbReference type="Pfam" id="PF18219">
    <property type="entry name" value="SidC_N"/>
    <property type="match status" value="1"/>
</dbReference>
<feature type="region of interest" description="Disordered" evidence="2">
    <location>
        <begin position="974"/>
        <end position="993"/>
    </location>
</feature>
<dbReference type="STRING" id="45066.Lgra_2532"/>
<sequence>MPKHLKFKEPEACNYVYIDSENRVHLMMPIVAGEGVGTDNTCETGLELRSFFHGFSEEKRKSAIEELELYKKQLEEDILAINTQKELSPLAYKDLLNEKKHRLVQIEEYIKLVELIKQKYDTDGTIAGLDRKFAPELPPGVCKVIENSKNAFAVRLSPDDPDSYTRFDKPLFSLKRNQSRYERHLGGFKRVTEGFVHQFRTKSLEKIKSENKLVKTKTPQEQLIEKVLTQIKDAEHFKVLGNKENFNKLKKLVEQELTELNIDITLNAKKGINGEAANINLEFVSMVLMPDENTELKEWVESLIDNITEPQQWSNLPTKTNIFYEKPDPDYAQIKRDGKEKGEGQAEAEKEKFVSYMSIKTQFLLGQINIYCKSHGLSDQNFGTFFDTETHASKISELIIDALGKSDAIEPIIFNYINENKDALGLSAPLTEVEQEAIIKKFNLDYNEIKTMPHFDEFFVLDQSKTDNMYLHLRRISCHFLDFFTQQTDNAHPLPREFENYSEHLRLKSSSAKLIQTNDIVVNGHNNIERFKLKVLQLLDKKPEALADYLIAKSSSGTPNYSMLSLDTQNPIAFSRHWPMIENQIKTSENISQPEKNYLIRLLDPKNVTKENNIVITWEKHSKKSLLDIELGKIAQGMEDTVTKYNSRKDESRGYRFLKWFKQNTSRKQQCEDLLKISTEIKKLLSNKEISKEEILEKIVKSINTLDRIDKAISGERNWMKSGLQMKIRTFRTDLERLCDSKLNFESDKIQNEISKVHNTQLAQINNEEIREIVKDLPVYCHTDSAINFFKTLSPQEAVKVASYINLHYLDFNGTLNKETLLFRDIPDLFKEKNQALLEQLKTNECITEEIAEKLSDLVDKIRPELFTENNIQVWSTDIKVLEDSKHSELLVTVADAIALIADGERSIKGKLTELEALSIQLEQVKDRNTLPITVQDKLAQFENVTLKEAIRTAKATTLRDTIEYNIPISSDTVTSQAERNNPTGSHQTIQHN</sequence>
<evidence type="ECO:0000313" key="9">
    <source>
        <dbReference type="Proteomes" id="UP000254476"/>
    </source>
</evidence>
<dbReference type="Proteomes" id="UP000054691">
    <property type="component" value="Unassembled WGS sequence"/>
</dbReference>
<feature type="coiled-coil region" evidence="1">
    <location>
        <begin position="57"/>
        <end position="84"/>
    </location>
</feature>
<accession>A0A378JFJ4</accession>
<dbReference type="AlphaFoldDB" id="A0A378JFJ4"/>
<dbReference type="RefSeq" id="WP_058499655.1">
    <property type="nucleotide sequence ID" value="NZ_CAAAHW010000022.1"/>
</dbReference>
<evidence type="ECO:0000313" key="7">
    <source>
        <dbReference type="EMBL" id="STX46229.1"/>
    </source>
</evidence>
<keyword evidence="1" id="KW-0175">Coiled coil</keyword>
<reference evidence="7 9" key="2">
    <citation type="submission" date="2018-06" db="EMBL/GenBank/DDBJ databases">
        <authorList>
            <consortium name="Pathogen Informatics"/>
            <person name="Doyle S."/>
        </authorList>
    </citation>
    <scope>NUCLEOTIDE SEQUENCE [LARGE SCALE GENOMIC DNA]</scope>
    <source>
        <strain evidence="7 9">NCTC12388</strain>
    </source>
</reference>
<keyword evidence="8" id="KW-1185">Reference proteome</keyword>
<name>A0A378JFJ4_9GAMM</name>
<evidence type="ECO:0000313" key="8">
    <source>
        <dbReference type="Proteomes" id="UP000054691"/>
    </source>
</evidence>
<dbReference type="Pfam" id="PF20892">
    <property type="entry name" value="SidC_lipid-bd"/>
    <property type="match status" value="1"/>
</dbReference>
<dbReference type="EMBL" id="UGOB01000001">
    <property type="protein sequence ID" value="STX46229.1"/>
    <property type="molecule type" value="Genomic_DNA"/>
</dbReference>
<protein>
    <submittedName>
        <fullName evidence="7">SidC protein</fullName>
    </submittedName>
</protein>
<evidence type="ECO:0000256" key="2">
    <source>
        <dbReference type="SAM" id="MobiDB-lite"/>
    </source>
</evidence>
<evidence type="ECO:0000259" key="5">
    <source>
        <dbReference type="Pfam" id="PF20892"/>
    </source>
</evidence>
<dbReference type="InterPro" id="IPR041264">
    <property type="entry name" value="SidC_N"/>
</dbReference>
<dbReference type="InterPro" id="IPR048699">
    <property type="entry name" value="SidC_lipid-bd"/>
</dbReference>
<evidence type="ECO:0000259" key="3">
    <source>
        <dbReference type="Pfam" id="PF18219"/>
    </source>
</evidence>
<dbReference type="Proteomes" id="UP000254476">
    <property type="component" value="Unassembled WGS sequence"/>
</dbReference>
<gene>
    <name evidence="7" type="primary">sidC</name>
    <name evidence="6" type="ORF">Lgra_2532</name>
    <name evidence="7" type="ORF">NCTC12388_02988</name>
</gene>
<evidence type="ECO:0000313" key="6">
    <source>
        <dbReference type="EMBL" id="KTD06694.1"/>
    </source>
</evidence>